<dbReference type="SMART" id="SM00422">
    <property type="entry name" value="HTH_MERR"/>
    <property type="match status" value="1"/>
</dbReference>
<dbReference type="GO" id="GO:0003677">
    <property type="term" value="F:DNA binding"/>
    <property type="evidence" value="ECO:0007669"/>
    <property type="project" value="UniProtKB-KW"/>
</dbReference>
<dbReference type="Pfam" id="PF13411">
    <property type="entry name" value="MerR_1"/>
    <property type="match status" value="1"/>
</dbReference>
<keyword evidence="5" id="KW-1185">Reference proteome</keyword>
<dbReference type="PROSITE" id="PS00552">
    <property type="entry name" value="HTH_MERR_1"/>
    <property type="match status" value="1"/>
</dbReference>
<dbReference type="OrthoDB" id="9802944at2"/>
<comment type="caution">
    <text evidence="4">The sequence shown here is derived from an EMBL/GenBank/DDBJ whole genome shotgun (WGS) entry which is preliminary data.</text>
</comment>
<evidence type="ECO:0000259" key="3">
    <source>
        <dbReference type="PROSITE" id="PS50937"/>
    </source>
</evidence>
<gene>
    <name evidence="4" type="ORF">DFP90_103182</name>
</gene>
<keyword evidence="1" id="KW-0238">DNA-binding</keyword>
<dbReference type="PANTHER" id="PTHR30204:SF97">
    <property type="entry name" value="MERR FAMILY REGULATORY PROTEIN"/>
    <property type="match status" value="1"/>
</dbReference>
<accession>A0A3D9HPI3</accession>
<dbReference type="GO" id="GO:0003700">
    <property type="term" value="F:DNA-binding transcription factor activity"/>
    <property type="evidence" value="ECO:0007669"/>
    <property type="project" value="InterPro"/>
</dbReference>
<feature type="coiled-coil region" evidence="2">
    <location>
        <begin position="81"/>
        <end position="108"/>
    </location>
</feature>
<evidence type="ECO:0000256" key="1">
    <source>
        <dbReference type="ARBA" id="ARBA00023125"/>
    </source>
</evidence>
<dbReference type="InterPro" id="IPR000551">
    <property type="entry name" value="MerR-type_HTH_dom"/>
</dbReference>
<dbReference type="EMBL" id="QRDW01000003">
    <property type="protein sequence ID" value="RED51382.1"/>
    <property type="molecule type" value="Genomic_DNA"/>
</dbReference>
<dbReference type="Proteomes" id="UP000256845">
    <property type="component" value="Unassembled WGS sequence"/>
</dbReference>
<dbReference type="SUPFAM" id="SSF46955">
    <property type="entry name" value="Putative DNA-binding domain"/>
    <property type="match status" value="1"/>
</dbReference>
<dbReference type="Pfam" id="PF07739">
    <property type="entry name" value="TipAS"/>
    <property type="match status" value="1"/>
</dbReference>
<protein>
    <submittedName>
        <fullName evidence="4">MerR family transcriptional regulator</fullName>
    </submittedName>
</protein>
<dbReference type="CDD" id="cd01106">
    <property type="entry name" value="HTH_TipAL-Mta"/>
    <property type="match status" value="1"/>
</dbReference>
<proteinExistence type="predicted"/>
<sequence length="256" mass="29612">MQHDYWITIGEFAKEAGVSVRTLHFYEEQGLIEPNRDPANGRRRFNRSDLVRVQNITLLKKIGLSLRQIHVLSSQASPEIADVLSLQLDLLLRQKDELEEAIRSVQWAQTRVGHGQVLTMEELCHLIRMTEMNVRTREDLYRNYLTDAQFEVIAKGVGDHGFGWENDAAWGPLVLEGERLLGLETDDPAVQDLAKRWWGLLWDQTGGDMDLLKNLKTMYDQMEMWPEEIERPFNPELRDFINDAVGVYMLSLKDCA</sequence>
<evidence type="ECO:0000313" key="4">
    <source>
        <dbReference type="EMBL" id="RED51382.1"/>
    </source>
</evidence>
<dbReference type="PRINTS" id="PR00040">
    <property type="entry name" value="HTHMERR"/>
</dbReference>
<organism evidence="4 5">
    <name type="scientific">Aestuariispira insulae</name>
    <dbReference type="NCBI Taxonomy" id="1461337"/>
    <lineage>
        <taxon>Bacteria</taxon>
        <taxon>Pseudomonadati</taxon>
        <taxon>Pseudomonadota</taxon>
        <taxon>Alphaproteobacteria</taxon>
        <taxon>Rhodospirillales</taxon>
        <taxon>Kiloniellaceae</taxon>
        <taxon>Aestuariispira</taxon>
    </lineage>
</organism>
<dbReference type="RefSeq" id="WP_115936278.1">
    <property type="nucleotide sequence ID" value="NZ_QRDW01000003.1"/>
</dbReference>
<feature type="domain" description="HTH merR-type" evidence="3">
    <location>
        <begin position="6"/>
        <end position="75"/>
    </location>
</feature>
<reference evidence="4 5" key="1">
    <citation type="submission" date="2018-07" db="EMBL/GenBank/DDBJ databases">
        <title>Genomic Encyclopedia of Type Strains, Phase III (KMG-III): the genomes of soil and plant-associated and newly described type strains.</title>
        <authorList>
            <person name="Whitman W."/>
        </authorList>
    </citation>
    <scope>NUCLEOTIDE SEQUENCE [LARGE SCALE GENOMIC DNA]</scope>
    <source>
        <strain evidence="4 5">CECT 8488</strain>
    </source>
</reference>
<dbReference type="PANTHER" id="PTHR30204">
    <property type="entry name" value="REDOX-CYCLING DRUG-SENSING TRANSCRIPTIONAL ACTIVATOR SOXR"/>
    <property type="match status" value="1"/>
</dbReference>
<dbReference type="InterPro" id="IPR047057">
    <property type="entry name" value="MerR_fam"/>
</dbReference>
<evidence type="ECO:0000256" key="2">
    <source>
        <dbReference type="SAM" id="Coils"/>
    </source>
</evidence>
<evidence type="ECO:0000313" key="5">
    <source>
        <dbReference type="Proteomes" id="UP000256845"/>
    </source>
</evidence>
<dbReference type="PROSITE" id="PS50937">
    <property type="entry name" value="HTH_MERR_2"/>
    <property type="match status" value="1"/>
</dbReference>
<name>A0A3D9HPI3_9PROT</name>
<dbReference type="AlphaFoldDB" id="A0A3D9HPI3"/>
<dbReference type="Gene3D" id="1.10.1660.10">
    <property type="match status" value="1"/>
</dbReference>
<dbReference type="InterPro" id="IPR012925">
    <property type="entry name" value="TipAS_dom"/>
</dbReference>
<keyword evidence="2" id="KW-0175">Coiled coil</keyword>
<dbReference type="InterPro" id="IPR009061">
    <property type="entry name" value="DNA-bd_dom_put_sf"/>
</dbReference>